<comment type="subcellular location">
    <subcellularLocation>
        <location evidence="1">Cell membrane</location>
        <topology evidence="1">Multi-pass membrane protein</topology>
    </subcellularLocation>
</comment>
<evidence type="ECO:0000313" key="7">
    <source>
        <dbReference type="EMBL" id="SVA03279.1"/>
    </source>
</evidence>
<sequence>MFEVFSTETIIAFVTASVVLSLVPGPDNIFVMTHSALKGWRIGFYTTLGLCTGLIGHTILVAIGVSVIFQTSAIAFNGLKIIGACYLLYLAWLSLQNKELNLGGNGNDNANRSYYLTGVIMNLTNPKVALFFLVFLPQFVNTDNDNVTLQIFSLGVLFILSALCVFTSIAYLASLLEDILKKSKTVNKNLNILAALVYFALAFNLFFVTW</sequence>
<evidence type="ECO:0000256" key="4">
    <source>
        <dbReference type="ARBA" id="ARBA00022989"/>
    </source>
</evidence>
<gene>
    <name evidence="7" type="ORF">METZ01_LOCUS56133</name>
</gene>
<feature type="transmembrane region" description="Helical" evidence="6">
    <location>
        <begin position="74"/>
        <end position="93"/>
    </location>
</feature>
<name>A0A381SIL6_9ZZZZ</name>
<evidence type="ECO:0000256" key="2">
    <source>
        <dbReference type="ARBA" id="ARBA00022475"/>
    </source>
</evidence>
<feature type="transmembrane region" description="Helical" evidence="6">
    <location>
        <begin position="114"/>
        <end position="139"/>
    </location>
</feature>
<feature type="transmembrane region" description="Helical" evidence="6">
    <location>
        <begin position="151"/>
        <end position="176"/>
    </location>
</feature>
<dbReference type="AlphaFoldDB" id="A0A381SIL6"/>
<dbReference type="PANTHER" id="PTHR30086">
    <property type="entry name" value="ARGININE EXPORTER PROTEIN ARGO"/>
    <property type="match status" value="1"/>
</dbReference>
<feature type="transmembrane region" description="Helical" evidence="6">
    <location>
        <begin position="188"/>
        <end position="208"/>
    </location>
</feature>
<dbReference type="GO" id="GO:0015171">
    <property type="term" value="F:amino acid transmembrane transporter activity"/>
    <property type="evidence" value="ECO:0007669"/>
    <property type="project" value="TreeGrafter"/>
</dbReference>
<evidence type="ECO:0000256" key="3">
    <source>
        <dbReference type="ARBA" id="ARBA00022692"/>
    </source>
</evidence>
<dbReference type="PANTHER" id="PTHR30086:SF20">
    <property type="entry name" value="ARGININE EXPORTER PROTEIN ARGO-RELATED"/>
    <property type="match status" value="1"/>
</dbReference>
<dbReference type="EMBL" id="UINC01003090">
    <property type="protein sequence ID" value="SVA03279.1"/>
    <property type="molecule type" value="Genomic_DNA"/>
</dbReference>
<proteinExistence type="predicted"/>
<keyword evidence="5 6" id="KW-0472">Membrane</keyword>
<dbReference type="Pfam" id="PF01810">
    <property type="entry name" value="LysE"/>
    <property type="match status" value="1"/>
</dbReference>
<dbReference type="InterPro" id="IPR001123">
    <property type="entry name" value="LeuE-type"/>
</dbReference>
<evidence type="ECO:0008006" key="8">
    <source>
        <dbReference type="Google" id="ProtNLM"/>
    </source>
</evidence>
<feature type="transmembrane region" description="Helical" evidence="6">
    <location>
        <begin position="44"/>
        <end position="68"/>
    </location>
</feature>
<evidence type="ECO:0000256" key="6">
    <source>
        <dbReference type="SAM" id="Phobius"/>
    </source>
</evidence>
<keyword evidence="3 6" id="KW-0812">Transmembrane</keyword>
<evidence type="ECO:0000256" key="5">
    <source>
        <dbReference type="ARBA" id="ARBA00023136"/>
    </source>
</evidence>
<dbReference type="GO" id="GO:0005886">
    <property type="term" value="C:plasma membrane"/>
    <property type="evidence" value="ECO:0007669"/>
    <property type="project" value="UniProtKB-SubCell"/>
</dbReference>
<keyword evidence="2" id="KW-1003">Cell membrane</keyword>
<organism evidence="7">
    <name type="scientific">marine metagenome</name>
    <dbReference type="NCBI Taxonomy" id="408172"/>
    <lineage>
        <taxon>unclassified sequences</taxon>
        <taxon>metagenomes</taxon>
        <taxon>ecological metagenomes</taxon>
    </lineage>
</organism>
<dbReference type="PIRSF" id="PIRSF006324">
    <property type="entry name" value="LeuE"/>
    <property type="match status" value="1"/>
</dbReference>
<feature type="transmembrane region" description="Helical" evidence="6">
    <location>
        <begin position="6"/>
        <end position="23"/>
    </location>
</feature>
<reference evidence="7" key="1">
    <citation type="submission" date="2018-05" db="EMBL/GenBank/DDBJ databases">
        <authorList>
            <person name="Lanie J.A."/>
            <person name="Ng W.-L."/>
            <person name="Kazmierczak K.M."/>
            <person name="Andrzejewski T.M."/>
            <person name="Davidsen T.M."/>
            <person name="Wayne K.J."/>
            <person name="Tettelin H."/>
            <person name="Glass J.I."/>
            <person name="Rusch D."/>
            <person name="Podicherti R."/>
            <person name="Tsui H.-C.T."/>
            <person name="Winkler M.E."/>
        </authorList>
    </citation>
    <scope>NUCLEOTIDE SEQUENCE</scope>
</reference>
<accession>A0A381SIL6</accession>
<keyword evidence="4 6" id="KW-1133">Transmembrane helix</keyword>
<protein>
    <recommendedName>
        <fullName evidence="8">Threonine transporter RhtB</fullName>
    </recommendedName>
</protein>
<evidence type="ECO:0000256" key="1">
    <source>
        <dbReference type="ARBA" id="ARBA00004651"/>
    </source>
</evidence>